<accession>U2Y8N4</accession>
<proteinExistence type="predicted"/>
<dbReference type="PANTHER" id="PTHR23082:SF0">
    <property type="entry name" value="GENERAL TRANSCRIPTION FACTOR 3C POLYPEPTIDE 3"/>
    <property type="match status" value="1"/>
</dbReference>
<reference evidence="1 2" key="1">
    <citation type="submission" date="2013-09" db="EMBL/GenBank/DDBJ databases">
        <title>Whole genome shotgun sequence of Novosphingobium tardaugens NBRC 16725.</title>
        <authorList>
            <person name="Isaki S."/>
            <person name="Hosoyama A."/>
            <person name="Tsuchikane K."/>
            <person name="Katsumata H."/>
            <person name="Ando Y."/>
            <person name="Yamazaki S."/>
            <person name="Fujita N."/>
        </authorList>
    </citation>
    <scope>NUCLEOTIDE SEQUENCE [LARGE SCALE GENOMIC DNA]</scope>
    <source>
        <strain evidence="1 2">NBRC 16725</strain>
    </source>
</reference>
<dbReference type="OrthoDB" id="7487699at2"/>
<name>U2Y8N4_9SPHN</name>
<dbReference type="eggNOG" id="COG0457">
    <property type="taxonomic scope" value="Bacteria"/>
</dbReference>
<evidence type="ECO:0000313" key="1">
    <source>
        <dbReference type="EMBL" id="GAD49616.1"/>
    </source>
</evidence>
<dbReference type="PROSITE" id="PS51257">
    <property type="entry name" value="PROKAR_LIPOPROTEIN"/>
    <property type="match status" value="1"/>
</dbReference>
<organism evidence="1 2">
    <name type="scientific">Caenibius tardaugens NBRC 16725</name>
    <dbReference type="NCBI Taxonomy" id="1219035"/>
    <lineage>
        <taxon>Bacteria</taxon>
        <taxon>Pseudomonadati</taxon>
        <taxon>Pseudomonadota</taxon>
        <taxon>Alphaproteobacteria</taxon>
        <taxon>Sphingomonadales</taxon>
        <taxon>Erythrobacteraceae</taxon>
        <taxon>Caenibius</taxon>
    </lineage>
</organism>
<gene>
    <name evidence="1" type="ORF">NT2_06_00550</name>
</gene>
<dbReference type="AlphaFoldDB" id="U2Y8N4"/>
<dbReference type="Pfam" id="PF14559">
    <property type="entry name" value="TPR_19"/>
    <property type="match status" value="1"/>
</dbReference>
<comment type="caution">
    <text evidence="1">The sequence shown here is derived from an EMBL/GenBank/DDBJ whole genome shotgun (WGS) entry which is preliminary data.</text>
</comment>
<dbReference type="Gene3D" id="1.25.40.10">
    <property type="entry name" value="Tetratricopeptide repeat domain"/>
    <property type="match status" value="1"/>
</dbReference>
<dbReference type="GO" id="GO:0000127">
    <property type="term" value="C:transcription factor TFIIIC complex"/>
    <property type="evidence" value="ECO:0007669"/>
    <property type="project" value="TreeGrafter"/>
</dbReference>
<evidence type="ECO:0000313" key="2">
    <source>
        <dbReference type="Proteomes" id="UP000016568"/>
    </source>
</evidence>
<dbReference type="KEGG" id="ntd:EGO55_19125"/>
<dbReference type="GO" id="GO:0006383">
    <property type="term" value="P:transcription by RNA polymerase III"/>
    <property type="evidence" value="ECO:0007669"/>
    <property type="project" value="InterPro"/>
</dbReference>
<dbReference type="EMBL" id="BASZ01000006">
    <property type="protein sequence ID" value="GAD49616.1"/>
    <property type="molecule type" value="Genomic_DNA"/>
</dbReference>
<keyword evidence="2" id="KW-1185">Reference proteome</keyword>
<protein>
    <submittedName>
        <fullName evidence="1">Uncharacterized protein</fullName>
    </submittedName>
</protein>
<dbReference type="SUPFAM" id="SSF48452">
    <property type="entry name" value="TPR-like"/>
    <property type="match status" value="2"/>
</dbReference>
<dbReference type="Pfam" id="PF13432">
    <property type="entry name" value="TPR_16"/>
    <property type="match status" value="1"/>
</dbReference>
<dbReference type="Proteomes" id="UP000016568">
    <property type="component" value="Unassembled WGS sequence"/>
</dbReference>
<dbReference type="InterPro" id="IPR011990">
    <property type="entry name" value="TPR-like_helical_dom_sf"/>
</dbReference>
<dbReference type="RefSeq" id="WP_021690521.1">
    <property type="nucleotide sequence ID" value="NZ_BASZ01000006.1"/>
</dbReference>
<dbReference type="InterPro" id="IPR039340">
    <property type="entry name" value="Tfc4/TFIIIC-102/Sfc4"/>
</dbReference>
<sequence length="391" mass="42139">MSLLRYLILPVVCGLALGACNPDPQEQWARAKQAYSVHDYQTARVDLMAALKTRPDDPVFLELLVRTQIALDDGDGAETTLQHLQTIGKAPADHVILAADAALLKGQFAHALSLVNTHDSAEAARIRGLALLGQGKVAEAGKILGSDLESSGPRSALMAAYARYLLDEGELAEADRLARQALTDNGEERVALQVLAGVAAAQGRHAAALLANERLLKIYPHDLTGLFGTVSALGELGRIDEIEPVLGKIERLAPQHPSVVFVKARLAAERKDWAKVRAILQPLERDIDTRPELQWLYAQAFLNLGQVEQARAYLSPLLLHEPHNGDVRLALAQVQIAGQDRRAALATLRPFADDQQASVQALDLLARVAGEEGDPQAGIYAARARAVRNGS</sequence>
<dbReference type="PANTHER" id="PTHR23082">
    <property type="entry name" value="TRANSCRIPTION INITIATION FACTOR IIIC TFIIIC , POLYPEPTIDE 3-RELATED"/>
    <property type="match status" value="1"/>
</dbReference>